<dbReference type="PANTHER" id="PTHR33866:SF2">
    <property type="entry name" value="S-ADENOSYLMETHIONINE DECARBOXYLASE PROENZYME"/>
    <property type="match status" value="1"/>
</dbReference>
<dbReference type="NCBIfam" id="TIGR03330">
    <property type="entry name" value="SAM_DCase_Bsu"/>
    <property type="match status" value="1"/>
</dbReference>
<evidence type="ECO:0000256" key="7">
    <source>
        <dbReference type="ARBA" id="ARBA00023270"/>
    </source>
</evidence>
<evidence type="ECO:0008006" key="10">
    <source>
        <dbReference type="Google" id="ProtNLM"/>
    </source>
</evidence>
<dbReference type="AlphaFoldDB" id="A0A6C0DH76"/>
<keyword evidence="7" id="KW-0704">Schiff base</keyword>
<dbReference type="GO" id="GO:0008295">
    <property type="term" value="P:spermidine biosynthetic process"/>
    <property type="evidence" value="ECO:0007669"/>
    <property type="project" value="InterPro"/>
</dbReference>
<keyword evidence="2" id="KW-0210">Decarboxylase</keyword>
<dbReference type="GO" id="GO:0005829">
    <property type="term" value="C:cytosol"/>
    <property type="evidence" value="ECO:0007669"/>
    <property type="project" value="TreeGrafter"/>
</dbReference>
<evidence type="ECO:0000256" key="6">
    <source>
        <dbReference type="ARBA" id="ARBA00023239"/>
    </source>
</evidence>
<dbReference type="EMBL" id="MN739596">
    <property type="protein sequence ID" value="QHT14885.1"/>
    <property type="molecule type" value="Genomic_DNA"/>
</dbReference>
<protein>
    <recommendedName>
        <fullName evidence="10">S-adenosylmethionine decarboxylase</fullName>
    </recommendedName>
</protein>
<proteinExistence type="predicted"/>
<keyword evidence="8" id="KW-0670">Pyruvate</keyword>
<keyword evidence="4" id="KW-0620">Polyamine biosynthesis</keyword>
<dbReference type="SUPFAM" id="SSF56276">
    <property type="entry name" value="S-adenosylmethionine decarboxylase"/>
    <property type="match status" value="1"/>
</dbReference>
<keyword evidence="3" id="KW-0068">Autocatalytic cleavage</keyword>
<evidence type="ECO:0000313" key="9">
    <source>
        <dbReference type="EMBL" id="QHT14885.1"/>
    </source>
</evidence>
<sequence>MSQLLQGRAVGVHLLVNVYDVPDISLLEYLTCGRPLLDQIVQIMQLHVMAQTGHQFQPKGYTYAYVLSESHFTIHTYPEHRSCYIDLFCCHPEFNPVQAIHLIKRMFHTEHVRYQIVPR</sequence>
<keyword evidence="5" id="KW-0865">Zymogen</keyword>
<name>A0A6C0DH76_9ZZZZ</name>
<dbReference type="Pfam" id="PF02675">
    <property type="entry name" value="AdoMet_dc"/>
    <property type="match status" value="1"/>
</dbReference>
<evidence type="ECO:0000256" key="5">
    <source>
        <dbReference type="ARBA" id="ARBA00023145"/>
    </source>
</evidence>
<reference evidence="9" key="1">
    <citation type="journal article" date="2020" name="Nature">
        <title>Giant virus diversity and host interactions through global metagenomics.</title>
        <authorList>
            <person name="Schulz F."/>
            <person name="Roux S."/>
            <person name="Paez-Espino D."/>
            <person name="Jungbluth S."/>
            <person name="Walsh D.A."/>
            <person name="Denef V.J."/>
            <person name="McMahon K.D."/>
            <person name="Konstantinidis K.T."/>
            <person name="Eloe-Fadrosh E.A."/>
            <person name="Kyrpides N.C."/>
            <person name="Woyke T."/>
        </authorList>
    </citation>
    <scope>NUCLEOTIDE SEQUENCE</scope>
    <source>
        <strain evidence="9">GVMAG-M-3300023174-141</strain>
    </source>
</reference>
<accession>A0A6C0DH76</accession>
<dbReference type="InterPro" id="IPR003826">
    <property type="entry name" value="AdoMetDC_fam_prok"/>
</dbReference>
<keyword evidence="6" id="KW-0456">Lyase</keyword>
<organism evidence="9">
    <name type="scientific">viral metagenome</name>
    <dbReference type="NCBI Taxonomy" id="1070528"/>
    <lineage>
        <taxon>unclassified sequences</taxon>
        <taxon>metagenomes</taxon>
        <taxon>organismal metagenomes</taxon>
    </lineage>
</organism>
<dbReference type="Gene3D" id="3.60.90.10">
    <property type="entry name" value="S-adenosylmethionine decarboxylase"/>
    <property type="match status" value="1"/>
</dbReference>
<dbReference type="PANTHER" id="PTHR33866">
    <property type="entry name" value="S-ADENOSYLMETHIONINE DECARBOXYLASE PROENZYME"/>
    <property type="match status" value="1"/>
</dbReference>
<evidence type="ECO:0000256" key="3">
    <source>
        <dbReference type="ARBA" id="ARBA00022813"/>
    </source>
</evidence>
<dbReference type="InterPro" id="IPR017716">
    <property type="entry name" value="S-AdoMet_deCOase_pro-enz"/>
</dbReference>
<dbReference type="GO" id="GO:0004014">
    <property type="term" value="F:adenosylmethionine decarboxylase activity"/>
    <property type="evidence" value="ECO:0007669"/>
    <property type="project" value="InterPro"/>
</dbReference>
<dbReference type="InterPro" id="IPR016067">
    <property type="entry name" value="S-AdoMet_deCO2ase_core"/>
</dbReference>
<evidence type="ECO:0000256" key="8">
    <source>
        <dbReference type="ARBA" id="ARBA00023317"/>
    </source>
</evidence>
<evidence type="ECO:0000256" key="2">
    <source>
        <dbReference type="ARBA" id="ARBA00022793"/>
    </source>
</evidence>
<evidence type="ECO:0000256" key="1">
    <source>
        <dbReference type="ARBA" id="ARBA00001928"/>
    </source>
</evidence>
<evidence type="ECO:0000256" key="4">
    <source>
        <dbReference type="ARBA" id="ARBA00023115"/>
    </source>
</evidence>
<comment type="cofactor">
    <cofactor evidence="1">
        <name>pyruvate</name>
        <dbReference type="ChEBI" id="CHEBI:15361"/>
    </cofactor>
</comment>